<dbReference type="SUPFAM" id="SSF142906">
    <property type="entry name" value="YjbR-like"/>
    <property type="match status" value="1"/>
</dbReference>
<organism evidence="1 2">
    <name type="scientific">Janthinobacterium fluminis</name>
    <dbReference type="NCBI Taxonomy" id="2987524"/>
    <lineage>
        <taxon>Bacteria</taxon>
        <taxon>Pseudomonadati</taxon>
        <taxon>Pseudomonadota</taxon>
        <taxon>Betaproteobacteria</taxon>
        <taxon>Burkholderiales</taxon>
        <taxon>Oxalobacteraceae</taxon>
        <taxon>Janthinobacterium</taxon>
    </lineage>
</organism>
<dbReference type="InterPro" id="IPR007351">
    <property type="entry name" value="YjbR"/>
</dbReference>
<dbReference type="RefSeq" id="WP_273670438.1">
    <property type="nucleotide sequence ID" value="NZ_JAQQXR010000003.1"/>
</dbReference>
<dbReference type="EMBL" id="JAQQXR010000003">
    <property type="protein sequence ID" value="MDC8757761.1"/>
    <property type="molecule type" value="Genomic_DNA"/>
</dbReference>
<dbReference type="Proteomes" id="UP001221208">
    <property type="component" value="Unassembled WGS sequence"/>
</dbReference>
<evidence type="ECO:0000313" key="1">
    <source>
        <dbReference type="EMBL" id="MDC8757761.1"/>
    </source>
</evidence>
<dbReference type="Gene3D" id="3.90.1150.30">
    <property type="match status" value="1"/>
</dbReference>
<dbReference type="GO" id="GO:0003677">
    <property type="term" value="F:DNA binding"/>
    <property type="evidence" value="ECO:0007669"/>
    <property type="project" value="UniProtKB-KW"/>
</dbReference>
<name>A0ABT5JZ56_9BURK</name>
<accession>A0ABT5JZ56</accession>
<reference evidence="1 2" key="1">
    <citation type="submission" date="2022-10" db="EMBL/GenBank/DDBJ databases">
        <title>Janthinobacterium sp. hw3 Genome sequencing.</title>
        <authorList>
            <person name="Park S."/>
        </authorList>
    </citation>
    <scope>NUCLEOTIDE SEQUENCE [LARGE SCALE GENOMIC DNA]</scope>
    <source>
        <strain evidence="2">hw3</strain>
    </source>
</reference>
<dbReference type="InterPro" id="IPR038056">
    <property type="entry name" value="YjbR-like_sf"/>
</dbReference>
<dbReference type="PANTHER" id="PTHR35145">
    <property type="entry name" value="CYTOPLASMIC PROTEIN-RELATED"/>
    <property type="match status" value="1"/>
</dbReference>
<protein>
    <submittedName>
        <fullName evidence="1">MmcQ/YjbR family DNA-binding protein</fullName>
    </submittedName>
</protein>
<gene>
    <name evidence="1" type="ORF">OIK44_09195</name>
</gene>
<keyword evidence="1" id="KW-0238">DNA-binding</keyword>
<proteinExistence type="predicted"/>
<evidence type="ECO:0000313" key="2">
    <source>
        <dbReference type="Proteomes" id="UP001221208"/>
    </source>
</evidence>
<dbReference type="Pfam" id="PF04237">
    <property type="entry name" value="YjbR"/>
    <property type="match status" value="1"/>
</dbReference>
<dbReference type="InterPro" id="IPR058532">
    <property type="entry name" value="YjbR/MT2646/Rv2570-like"/>
</dbReference>
<sequence>MNLEQAKAVCRAMPAASEDIKWGSNVVFSVGLKMFAIFGGSEAAPTLSFKVEDERFLELTDRPGIIPAPYLARAKWVQIARPKALGDAEAAALLRRAHGLIVAKLSKKLQREIGGQDQ</sequence>
<dbReference type="PANTHER" id="PTHR35145:SF1">
    <property type="entry name" value="CYTOPLASMIC PROTEIN"/>
    <property type="match status" value="1"/>
</dbReference>
<comment type="caution">
    <text evidence="1">The sequence shown here is derived from an EMBL/GenBank/DDBJ whole genome shotgun (WGS) entry which is preliminary data.</text>
</comment>
<keyword evidence="2" id="KW-1185">Reference proteome</keyword>